<dbReference type="InterPro" id="IPR036388">
    <property type="entry name" value="WH-like_DNA-bd_sf"/>
</dbReference>
<comment type="caution">
    <text evidence="8">The sequence shown here is derived from an EMBL/GenBank/DDBJ whole genome shotgun (WGS) entry which is preliminary data.</text>
</comment>
<proteinExistence type="inferred from homology"/>
<feature type="region of interest" description="Disordered" evidence="6">
    <location>
        <begin position="1"/>
        <end position="21"/>
    </location>
</feature>
<comment type="similarity">
    <text evidence="1">Belongs to the sigma-70 factor family. ECF subfamily.</text>
</comment>
<dbReference type="PANTHER" id="PTHR43133:SF8">
    <property type="entry name" value="RNA POLYMERASE SIGMA FACTOR HI_1459-RELATED"/>
    <property type="match status" value="1"/>
</dbReference>
<evidence type="ECO:0000256" key="2">
    <source>
        <dbReference type="ARBA" id="ARBA00023015"/>
    </source>
</evidence>
<keyword evidence="2" id="KW-0805">Transcription regulation</keyword>
<dbReference type="InterPro" id="IPR007627">
    <property type="entry name" value="RNA_pol_sigma70_r2"/>
</dbReference>
<dbReference type="Gene3D" id="1.10.10.10">
    <property type="entry name" value="Winged helix-like DNA-binding domain superfamily/Winged helix DNA-binding domain"/>
    <property type="match status" value="1"/>
</dbReference>
<dbReference type="RefSeq" id="WP_210652237.1">
    <property type="nucleotide sequence ID" value="NZ_JAGKQQ010000001.1"/>
</dbReference>
<evidence type="ECO:0000313" key="9">
    <source>
        <dbReference type="Proteomes" id="UP000676565"/>
    </source>
</evidence>
<evidence type="ECO:0000256" key="6">
    <source>
        <dbReference type="SAM" id="MobiDB-lite"/>
    </source>
</evidence>
<keyword evidence="3" id="KW-0731">Sigma factor</keyword>
<evidence type="ECO:0000256" key="3">
    <source>
        <dbReference type="ARBA" id="ARBA00023082"/>
    </source>
</evidence>
<dbReference type="InterPro" id="IPR013324">
    <property type="entry name" value="RNA_pol_sigma_r3/r4-like"/>
</dbReference>
<evidence type="ECO:0000256" key="4">
    <source>
        <dbReference type="ARBA" id="ARBA00023125"/>
    </source>
</evidence>
<evidence type="ECO:0000256" key="1">
    <source>
        <dbReference type="ARBA" id="ARBA00010641"/>
    </source>
</evidence>
<sequence length="207" mass="22769">MSTEPQLVNGEDAPSSTGTSRSLLEAARVRTPGSWDRLVALYAPLVLHWCRQWGVREQDTADVFQDVFQSVALHLSGFHRGPAGGTFRGWLRTITRNKVTDTFRRLQKEPPGVGGSEAQSRLAQLAEVAPAYDDSADAAVSALLRRGLELIRCEFEAHTWQAFWLTAVEGRAPKDVADELGMTGGAVRVAKSRVLHRLRAELGDYTV</sequence>
<dbReference type="EMBL" id="JAGKQQ010000001">
    <property type="protein sequence ID" value="MBP3954098.1"/>
    <property type="molecule type" value="Genomic_DNA"/>
</dbReference>
<reference evidence="8 9" key="1">
    <citation type="submission" date="2021-04" db="EMBL/GenBank/DDBJ databases">
        <authorList>
            <person name="Ivanova A."/>
        </authorList>
    </citation>
    <scope>NUCLEOTIDE SEQUENCE [LARGE SCALE GENOMIC DNA]</scope>
    <source>
        <strain evidence="8 9">G18</strain>
    </source>
</reference>
<evidence type="ECO:0000259" key="7">
    <source>
        <dbReference type="Pfam" id="PF04542"/>
    </source>
</evidence>
<dbReference type="NCBIfam" id="TIGR02937">
    <property type="entry name" value="sigma70-ECF"/>
    <property type="match status" value="1"/>
</dbReference>
<organism evidence="8 9">
    <name type="scientific">Gemmata palustris</name>
    <dbReference type="NCBI Taxonomy" id="2822762"/>
    <lineage>
        <taxon>Bacteria</taxon>
        <taxon>Pseudomonadati</taxon>
        <taxon>Planctomycetota</taxon>
        <taxon>Planctomycetia</taxon>
        <taxon>Gemmatales</taxon>
        <taxon>Gemmataceae</taxon>
        <taxon>Gemmata</taxon>
    </lineage>
</organism>
<accession>A0ABS5BK76</accession>
<dbReference type="Gene3D" id="1.10.1740.10">
    <property type="match status" value="1"/>
</dbReference>
<feature type="domain" description="RNA polymerase sigma-70 region 2" evidence="7">
    <location>
        <begin position="38"/>
        <end position="108"/>
    </location>
</feature>
<evidence type="ECO:0000256" key="5">
    <source>
        <dbReference type="ARBA" id="ARBA00023163"/>
    </source>
</evidence>
<dbReference type="InterPro" id="IPR014284">
    <property type="entry name" value="RNA_pol_sigma-70_dom"/>
</dbReference>
<protein>
    <submittedName>
        <fullName evidence="8">Sigma-70 family RNA polymerase sigma factor</fullName>
    </submittedName>
</protein>
<name>A0ABS5BK76_9BACT</name>
<keyword evidence="4" id="KW-0238">DNA-binding</keyword>
<keyword evidence="9" id="KW-1185">Reference proteome</keyword>
<dbReference type="Proteomes" id="UP000676565">
    <property type="component" value="Unassembled WGS sequence"/>
</dbReference>
<keyword evidence="5" id="KW-0804">Transcription</keyword>
<gene>
    <name evidence="8" type="ORF">J8F10_02150</name>
</gene>
<dbReference type="SUPFAM" id="SSF88946">
    <property type="entry name" value="Sigma2 domain of RNA polymerase sigma factors"/>
    <property type="match status" value="1"/>
</dbReference>
<evidence type="ECO:0000313" key="8">
    <source>
        <dbReference type="EMBL" id="MBP3954098.1"/>
    </source>
</evidence>
<dbReference type="InterPro" id="IPR013325">
    <property type="entry name" value="RNA_pol_sigma_r2"/>
</dbReference>
<dbReference type="InterPro" id="IPR039425">
    <property type="entry name" value="RNA_pol_sigma-70-like"/>
</dbReference>
<dbReference type="PANTHER" id="PTHR43133">
    <property type="entry name" value="RNA POLYMERASE ECF-TYPE SIGMA FACTO"/>
    <property type="match status" value="1"/>
</dbReference>
<dbReference type="Pfam" id="PF04542">
    <property type="entry name" value="Sigma70_r2"/>
    <property type="match status" value="1"/>
</dbReference>
<dbReference type="SUPFAM" id="SSF88659">
    <property type="entry name" value="Sigma3 and sigma4 domains of RNA polymerase sigma factors"/>
    <property type="match status" value="1"/>
</dbReference>